<dbReference type="STRING" id="71139.A0A059BAI3"/>
<feature type="compositionally biased region" description="Basic and acidic residues" evidence="5">
    <location>
        <begin position="626"/>
        <end position="637"/>
    </location>
</feature>
<dbReference type="Gramene" id="KCW62886">
    <property type="protein sequence ID" value="KCW62886"/>
    <property type="gene ID" value="EUGRSUZ_G00478"/>
</dbReference>
<dbReference type="FunCoup" id="A0A059BAI3">
    <property type="interactions" value="1497"/>
</dbReference>
<keyword evidence="4" id="KW-0809">Transit peptide</keyword>
<feature type="compositionally biased region" description="Pro residues" evidence="5">
    <location>
        <begin position="652"/>
        <end position="662"/>
    </location>
</feature>
<dbReference type="InParanoid" id="A0A059BAI3"/>
<evidence type="ECO:0000256" key="5">
    <source>
        <dbReference type="SAM" id="MobiDB-lite"/>
    </source>
</evidence>
<dbReference type="PANTHER" id="PTHR47285">
    <property type="entry name" value="PROTEIN TIC 62, CHLOROPLASTIC"/>
    <property type="match status" value="1"/>
</dbReference>
<dbReference type="KEGG" id="egr:104452656"/>
<feature type="compositionally biased region" description="Basic and acidic residues" evidence="5">
    <location>
        <begin position="426"/>
        <end position="436"/>
    </location>
</feature>
<evidence type="ECO:0000256" key="2">
    <source>
        <dbReference type="ARBA" id="ARBA00022528"/>
    </source>
</evidence>
<dbReference type="InterPro" id="IPR044719">
    <property type="entry name" value="TIC62"/>
</dbReference>
<accession>A0A059BAI3</accession>
<dbReference type="PANTHER" id="PTHR47285:SF1">
    <property type="entry name" value="PROTEIN TIC 62, CHLOROPLASTIC"/>
    <property type="match status" value="1"/>
</dbReference>
<dbReference type="eggNOG" id="KOG1203">
    <property type="taxonomic scope" value="Eukaryota"/>
</dbReference>
<dbReference type="AlphaFoldDB" id="A0A059BAI3"/>
<evidence type="ECO:0000256" key="4">
    <source>
        <dbReference type="ARBA" id="ARBA00022946"/>
    </source>
</evidence>
<dbReference type="GO" id="GO:0009535">
    <property type="term" value="C:chloroplast thylakoid membrane"/>
    <property type="evidence" value="ECO:0000318"/>
    <property type="project" value="GO_Central"/>
</dbReference>
<protein>
    <recommendedName>
        <fullName evidence="6">NAD(P)-binding domain-containing protein</fullName>
    </recommendedName>
</protein>
<keyword evidence="3" id="KW-0934">Plastid</keyword>
<feature type="domain" description="NAD(P)-binding" evidence="6">
    <location>
        <begin position="86"/>
        <end position="296"/>
    </location>
</feature>
<gene>
    <name evidence="7" type="ORF">EUGRSUZ_G00478</name>
</gene>
<organism evidence="7">
    <name type="scientific">Eucalyptus grandis</name>
    <name type="common">Flooded gum</name>
    <dbReference type="NCBI Taxonomy" id="71139"/>
    <lineage>
        <taxon>Eukaryota</taxon>
        <taxon>Viridiplantae</taxon>
        <taxon>Streptophyta</taxon>
        <taxon>Embryophyta</taxon>
        <taxon>Tracheophyta</taxon>
        <taxon>Spermatophyta</taxon>
        <taxon>Magnoliopsida</taxon>
        <taxon>eudicotyledons</taxon>
        <taxon>Gunneridae</taxon>
        <taxon>Pentapetalae</taxon>
        <taxon>rosids</taxon>
        <taxon>malvids</taxon>
        <taxon>Myrtales</taxon>
        <taxon>Myrtaceae</taxon>
        <taxon>Myrtoideae</taxon>
        <taxon>Eucalypteae</taxon>
        <taxon>Eucalyptus</taxon>
    </lineage>
</organism>
<feature type="region of interest" description="Disordered" evidence="5">
    <location>
        <begin position="586"/>
        <end position="662"/>
    </location>
</feature>
<evidence type="ECO:0000259" key="6">
    <source>
        <dbReference type="Pfam" id="PF13460"/>
    </source>
</evidence>
<proteinExistence type="predicted"/>
<dbReference type="InterPro" id="IPR036291">
    <property type="entry name" value="NAD(P)-bd_dom_sf"/>
</dbReference>
<evidence type="ECO:0000313" key="7">
    <source>
        <dbReference type="EMBL" id="KCW62886.1"/>
    </source>
</evidence>
<feature type="region of interest" description="Disordered" evidence="5">
    <location>
        <begin position="375"/>
        <end position="511"/>
    </location>
</feature>
<dbReference type="OMA" id="RYPHARK"/>
<feature type="compositionally biased region" description="Low complexity" evidence="5">
    <location>
        <begin position="491"/>
        <end position="505"/>
    </location>
</feature>
<reference evidence="7" key="1">
    <citation type="submission" date="2013-07" db="EMBL/GenBank/DDBJ databases">
        <title>The genome of Eucalyptus grandis.</title>
        <authorList>
            <person name="Schmutz J."/>
            <person name="Hayes R."/>
            <person name="Myburg A."/>
            <person name="Tuskan G."/>
            <person name="Grattapaglia D."/>
            <person name="Rokhsar D.S."/>
        </authorList>
    </citation>
    <scope>NUCLEOTIDE SEQUENCE</scope>
    <source>
        <tissue evidence="7">Leaf extractions</tissue>
    </source>
</reference>
<dbReference type="InterPro" id="IPR016040">
    <property type="entry name" value="NAD(P)-bd_dom"/>
</dbReference>
<dbReference type="OrthoDB" id="419598at2759"/>
<feature type="compositionally biased region" description="Low complexity" evidence="5">
    <location>
        <begin position="411"/>
        <end position="422"/>
    </location>
</feature>
<sequence length="662" mass="70945">MECRSLQAPSANAIASSRTGPLEKPFLHGQVLQLPNNARRYRFVGKTRPLELRALAPGATRMSFATTEAIPSDVDKKDEGLVFVAGATGKVGSRTVRELLKLGYRVRAGVRSAKRAVTLVQSVKQMKFEGDDTKEGFKPVEKLEVVECDLEKPDQIRPALANASVVICCIGASEKEVFDVTGPYRIDYMATKNLIDAATLAKVNHFIMVSSLGTNKIGFPAAILNLFWGVLIWKRKAEEALIASGIPYTIVRPGGMERPTDAYKETHNVTLSEEDTLFGGQVSNLQVAELMAVMAKNSGLSYCKVVEVIAETTAPLTPMEELLAKIPSQRQGPQEPGASDDTSPAPSNVLTSVSPNTPVVEEISQSKAVATRPLSPYPVYNDLKPPTSPTPTPPGIQKANPDTITWKDASDSPTSAEESSSSVNEIEVKPTPEKAKLLSPYAAYEELKPPSSPSPTPSGPKISEDLKPPISPTSTPPSGQQENPDTVSKIGPSDSPTSGPDSLSSIDEIKMKVPAEKATPLSPYVIFNELKPPSSPSPKPSGPKTVLPVISKTDEVLIPVAGGNNVAIESSTSVESYQSPYYVYEDLKPPTSPSPSVPVIQPASSVSVDVSGNGAPEPQPLMTNNPEDREEHEERKLGPLSPYPVYEDLKPPTSPTPFPKNF</sequence>
<evidence type="ECO:0000256" key="1">
    <source>
        <dbReference type="ARBA" id="ARBA00004229"/>
    </source>
</evidence>
<dbReference type="Pfam" id="PF13460">
    <property type="entry name" value="NAD_binding_10"/>
    <property type="match status" value="1"/>
</dbReference>
<dbReference type="CDD" id="cd05243">
    <property type="entry name" value="SDR_a5"/>
    <property type="match status" value="1"/>
</dbReference>
<dbReference type="FunFam" id="3.40.50.720:FF:000499">
    <property type="entry name" value="Protein TIC 62, chloroplastic"/>
    <property type="match status" value="1"/>
</dbReference>
<evidence type="ECO:0000256" key="3">
    <source>
        <dbReference type="ARBA" id="ARBA00022640"/>
    </source>
</evidence>
<dbReference type="EMBL" id="KK198759">
    <property type="protein sequence ID" value="KCW62886.1"/>
    <property type="molecule type" value="Genomic_DNA"/>
</dbReference>
<feature type="region of interest" description="Disordered" evidence="5">
    <location>
        <begin position="328"/>
        <end position="357"/>
    </location>
</feature>
<dbReference type="SUPFAM" id="SSF51735">
    <property type="entry name" value="NAD(P)-binding Rossmann-fold domains"/>
    <property type="match status" value="1"/>
</dbReference>
<name>A0A059BAI3_EUCGR</name>
<feature type="compositionally biased region" description="Polar residues" evidence="5">
    <location>
        <begin position="340"/>
        <end position="357"/>
    </location>
</feature>
<dbReference type="Gene3D" id="3.40.50.720">
    <property type="entry name" value="NAD(P)-binding Rossmann-like Domain"/>
    <property type="match status" value="1"/>
</dbReference>
<feature type="region of interest" description="Disordered" evidence="5">
    <location>
        <begin position="527"/>
        <end position="547"/>
    </location>
</feature>
<feature type="compositionally biased region" description="Low complexity" evidence="5">
    <location>
        <begin position="597"/>
        <end position="608"/>
    </location>
</feature>
<comment type="subcellular location">
    <subcellularLocation>
        <location evidence="1">Plastid</location>
        <location evidence="1">Chloroplast</location>
    </subcellularLocation>
</comment>
<keyword evidence="2" id="KW-0150">Chloroplast</keyword>